<evidence type="ECO:0000313" key="1">
    <source>
        <dbReference type="EMBL" id="AHZ09542.1"/>
    </source>
</evidence>
<proteinExistence type="predicted"/>
<protein>
    <submittedName>
        <fullName evidence="1">Helix-turn-helix binding domain protein</fullName>
    </submittedName>
</protein>
<dbReference type="InterPro" id="IPR036388">
    <property type="entry name" value="WH-like_DNA-bd_sf"/>
</dbReference>
<dbReference type="Proteomes" id="UP000026902">
    <property type="component" value="Segment"/>
</dbReference>
<dbReference type="Gene3D" id="1.10.10.10">
    <property type="entry name" value="Winged helix-like DNA-binding domain superfamily/Winged helix DNA-binding domain"/>
    <property type="match status" value="1"/>
</dbReference>
<name>A0A024AZI4_9CAUD</name>
<dbReference type="EMBL" id="KJ489397">
    <property type="protein sequence ID" value="AHZ09542.1"/>
    <property type="molecule type" value="Genomic_DNA"/>
</dbReference>
<keyword evidence="2" id="KW-1185">Reference proteome</keyword>
<reference evidence="2" key="1">
    <citation type="submission" date="2014-09" db="EMBL/GenBank/DDBJ databases">
        <authorList>
            <person name="Sauder A.B."/>
            <person name="McKenzie Q.R."/>
            <person name="Temple L.M."/>
            <person name="Alexis B.K."/>
            <person name="Al-Atrache Z."/>
            <person name="Lewis L.O."/>
            <person name="Loesser-Casey K.E."/>
            <person name="Mitchell K.J."/>
        </authorList>
    </citation>
    <scope>NUCLEOTIDE SEQUENCE [LARGE SCALE GENOMIC DNA]</scope>
</reference>
<evidence type="ECO:0000313" key="2">
    <source>
        <dbReference type="Proteomes" id="UP000026902"/>
    </source>
</evidence>
<accession>A0A024AZI4</accession>
<dbReference type="KEGG" id="vg:19526408"/>
<organism evidence="1 2">
    <name type="scientific">Bacillus phage CAM003</name>
    <dbReference type="NCBI Taxonomy" id="1486657"/>
    <lineage>
        <taxon>Viruses</taxon>
        <taxon>Duplodnaviria</taxon>
        <taxon>Heunggongvirae</taxon>
        <taxon>Uroviricota</taxon>
        <taxon>Caudoviricetes</taxon>
        <taxon>Herelleviridae</taxon>
        <taxon>Bastillevirinae</taxon>
        <taxon>Bastillevirus</taxon>
        <taxon>Bastillevirus CAM003</taxon>
    </lineage>
</organism>
<dbReference type="GeneID" id="19526408"/>
<dbReference type="RefSeq" id="YP_009037008.1">
    <property type="nucleotide sequence ID" value="NC_024216.1"/>
</dbReference>
<sequence length="278" mass="32663">MARERIDLLAGENTYKELSTFTDLEEMNKTVRTYRETIKELKLREDVKDKLSKLIMILKKHSCKYLGVSFLTKRSISEIMGVSYKTVQRLVKRLVDLHMIQEHAMKRPTDMRQTSNAITIEPYIKEEESYKTPQKNAHNCPSSKTTAINLKTKHKTYKRLKERNDLHNKSNTRDNIKDAEFVAHWVSPRFANLASSYFDKAKDIEEFWKVVKQNNRPVNGEKLFTKAQEEKIGVAALQSLVMKYKKGVRIKKSLFSYFHGIVNKLMTKFYFDEEFMAC</sequence>